<dbReference type="InterPro" id="IPR007110">
    <property type="entry name" value="Ig-like_dom"/>
</dbReference>
<dbReference type="InterPro" id="IPR003598">
    <property type="entry name" value="Ig_sub2"/>
</dbReference>
<feature type="region of interest" description="Disordered" evidence="8">
    <location>
        <begin position="2830"/>
        <end position="2878"/>
    </location>
</feature>
<dbReference type="SUPFAM" id="SSF49265">
    <property type="entry name" value="Fibronectin type III"/>
    <property type="match status" value="1"/>
</dbReference>
<feature type="domain" description="Ig-like" evidence="10">
    <location>
        <begin position="1483"/>
        <end position="1573"/>
    </location>
</feature>
<dbReference type="PANTHER" id="PTHR47633:SF7">
    <property type="entry name" value="TITIN HOMOLOG"/>
    <property type="match status" value="1"/>
</dbReference>
<dbReference type="SMART" id="SM00220">
    <property type="entry name" value="S_TKc"/>
    <property type="match status" value="1"/>
</dbReference>
<feature type="region of interest" description="Disordered" evidence="8">
    <location>
        <begin position="2226"/>
        <end position="2266"/>
    </location>
</feature>
<evidence type="ECO:0000256" key="8">
    <source>
        <dbReference type="SAM" id="MobiDB-lite"/>
    </source>
</evidence>
<dbReference type="CDD" id="cd14103">
    <property type="entry name" value="STKc_MLCK"/>
    <property type="match status" value="1"/>
</dbReference>
<dbReference type="Pfam" id="PF00069">
    <property type="entry name" value="Pkinase"/>
    <property type="match status" value="1"/>
</dbReference>
<evidence type="ECO:0000259" key="10">
    <source>
        <dbReference type="PROSITE" id="PS50835"/>
    </source>
</evidence>
<feature type="compositionally biased region" description="Polar residues" evidence="8">
    <location>
        <begin position="2593"/>
        <end position="2620"/>
    </location>
</feature>
<feature type="region of interest" description="Disordered" evidence="8">
    <location>
        <begin position="1317"/>
        <end position="1350"/>
    </location>
</feature>
<evidence type="ECO:0000313" key="12">
    <source>
        <dbReference type="EMBL" id="CAG6609680.1"/>
    </source>
</evidence>
<name>A0A8D8LF78_9HEMI</name>
<keyword evidence="6" id="KW-0393">Immunoglobulin domain</keyword>
<dbReference type="PROSITE" id="PS00107">
    <property type="entry name" value="PROTEIN_KINASE_ATP"/>
    <property type="match status" value="1"/>
</dbReference>
<feature type="compositionally biased region" description="Low complexity" evidence="8">
    <location>
        <begin position="2234"/>
        <end position="2249"/>
    </location>
</feature>
<dbReference type="SUPFAM" id="SSF48726">
    <property type="entry name" value="Immunoglobulin"/>
    <property type="match status" value="13"/>
</dbReference>
<feature type="region of interest" description="Disordered" evidence="8">
    <location>
        <begin position="1678"/>
        <end position="1715"/>
    </location>
</feature>
<dbReference type="FunFam" id="2.60.40.10:FF:000022">
    <property type="entry name" value="Cardiac titin"/>
    <property type="match status" value="1"/>
</dbReference>
<evidence type="ECO:0000256" key="1">
    <source>
        <dbReference type="ARBA" id="ARBA00006692"/>
    </source>
</evidence>
<feature type="compositionally biased region" description="Polar residues" evidence="8">
    <location>
        <begin position="2575"/>
        <end position="2585"/>
    </location>
</feature>
<dbReference type="InterPro" id="IPR017441">
    <property type="entry name" value="Protein_kinase_ATP_BS"/>
</dbReference>
<dbReference type="FunFam" id="1.10.510.10:FF:000175">
    <property type="entry name" value="Myosin light chain kinase, smooth muscle"/>
    <property type="match status" value="1"/>
</dbReference>
<keyword evidence="4 7" id="KW-0067">ATP-binding</keyword>
<dbReference type="InterPro" id="IPR036116">
    <property type="entry name" value="FN3_sf"/>
</dbReference>
<feature type="domain" description="Ig-like" evidence="10">
    <location>
        <begin position="411"/>
        <end position="501"/>
    </location>
</feature>
<keyword evidence="2" id="KW-0677">Repeat</keyword>
<feature type="domain" description="Ig-like" evidence="10">
    <location>
        <begin position="515"/>
        <end position="607"/>
    </location>
</feature>
<organism evidence="12">
    <name type="scientific">Cacopsylla melanoneura</name>
    <dbReference type="NCBI Taxonomy" id="428564"/>
    <lineage>
        <taxon>Eukaryota</taxon>
        <taxon>Metazoa</taxon>
        <taxon>Ecdysozoa</taxon>
        <taxon>Arthropoda</taxon>
        <taxon>Hexapoda</taxon>
        <taxon>Insecta</taxon>
        <taxon>Pterygota</taxon>
        <taxon>Neoptera</taxon>
        <taxon>Paraneoptera</taxon>
        <taxon>Hemiptera</taxon>
        <taxon>Sternorrhyncha</taxon>
        <taxon>Psylloidea</taxon>
        <taxon>Psyllidae</taxon>
        <taxon>Psyllinae</taxon>
        <taxon>Cacopsylla</taxon>
    </lineage>
</organism>
<dbReference type="PANTHER" id="PTHR47633">
    <property type="entry name" value="IMMUNOGLOBULIN"/>
    <property type="match status" value="1"/>
</dbReference>
<dbReference type="GO" id="GO:0009653">
    <property type="term" value="P:anatomical structure morphogenesis"/>
    <property type="evidence" value="ECO:0007669"/>
    <property type="project" value="UniProtKB-ARBA"/>
</dbReference>
<evidence type="ECO:0000259" key="11">
    <source>
        <dbReference type="PROSITE" id="PS50853"/>
    </source>
</evidence>
<feature type="domain" description="Fibronectin type-III" evidence="11">
    <location>
        <begin position="648"/>
        <end position="744"/>
    </location>
</feature>
<feature type="compositionally biased region" description="Polar residues" evidence="8">
    <location>
        <begin position="1686"/>
        <end position="1702"/>
    </location>
</feature>
<evidence type="ECO:0000256" key="2">
    <source>
        <dbReference type="ARBA" id="ARBA00022737"/>
    </source>
</evidence>
<feature type="domain" description="Ig-like" evidence="10">
    <location>
        <begin position="1372"/>
        <end position="1460"/>
    </location>
</feature>
<feature type="compositionally biased region" description="Polar residues" evidence="8">
    <location>
        <begin position="1060"/>
        <end position="1088"/>
    </location>
</feature>
<feature type="region of interest" description="Disordered" evidence="8">
    <location>
        <begin position="2532"/>
        <end position="2551"/>
    </location>
</feature>
<dbReference type="InterPro" id="IPR003961">
    <property type="entry name" value="FN3_dom"/>
</dbReference>
<feature type="region of interest" description="Disordered" evidence="8">
    <location>
        <begin position="1060"/>
        <end position="1093"/>
    </location>
</feature>
<evidence type="ECO:0000256" key="6">
    <source>
        <dbReference type="ARBA" id="ARBA00023319"/>
    </source>
</evidence>
<dbReference type="InterPro" id="IPR008271">
    <property type="entry name" value="Ser/Thr_kinase_AS"/>
</dbReference>
<dbReference type="FunFam" id="2.60.40.10:FF:000107">
    <property type="entry name" value="Myosin, light chain kinase a"/>
    <property type="match status" value="4"/>
</dbReference>
<keyword evidence="5" id="KW-1015">Disulfide bond</keyword>
<feature type="region of interest" description="Disordered" evidence="8">
    <location>
        <begin position="2566"/>
        <end position="2620"/>
    </location>
</feature>
<evidence type="ECO:0000256" key="7">
    <source>
        <dbReference type="PROSITE-ProRule" id="PRU10141"/>
    </source>
</evidence>
<proteinExistence type="inferred from homology"/>
<dbReference type="CDD" id="cd00096">
    <property type="entry name" value="Ig"/>
    <property type="match status" value="1"/>
</dbReference>
<feature type="region of interest" description="Disordered" evidence="8">
    <location>
        <begin position="2701"/>
        <end position="2722"/>
    </location>
</feature>
<feature type="binding site" evidence="7">
    <location>
        <position position="1955"/>
    </location>
    <ligand>
        <name>ATP</name>
        <dbReference type="ChEBI" id="CHEBI:30616"/>
    </ligand>
</feature>
<evidence type="ECO:0000256" key="5">
    <source>
        <dbReference type="ARBA" id="ARBA00023157"/>
    </source>
</evidence>
<accession>A0A8D8LF78</accession>
<dbReference type="InterPro" id="IPR013783">
    <property type="entry name" value="Ig-like_fold"/>
</dbReference>
<dbReference type="InterPro" id="IPR036179">
    <property type="entry name" value="Ig-like_dom_sf"/>
</dbReference>
<dbReference type="SUPFAM" id="SSF56112">
    <property type="entry name" value="Protein kinase-like (PK-like)"/>
    <property type="match status" value="1"/>
</dbReference>
<dbReference type="Gene3D" id="3.30.200.20">
    <property type="entry name" value="Phosphorylase Kinase, domain 1"/>
    <property type="match status" value="1"/>
</dbReference>
<dbReference type="InterPro" id="IPR003599">
    <property type="entry name" value="Ig_sub"/>
</dbReference>
<feature type="domain" description="Ig-like" evidence="10">
    <location>
        <begin position="748"/>
        <end position="839"/>
    </location>
</feature>
<feature type="compositionally biased region" description="Polar residues" evidence="8">
    <location>
        <begin position="2757"/>
        <end position="2772"/>
    </location>
</feature>
<feature type="domain" description="Ig-like" evidence="10">
    <location>
        <begin position="968"/>
        <end position="1058"/>
    </location>
</feature>
<dbReference type="FunFam" id="2.60.40.10:FF:001053">
    <property type="entry name" value="Uncharacterized protein, isoform D"/>
    <property type="match status" value="1"/>
</dbReference>
<dbReference type="FunFam" id="2.60.40.10:FF:001452">
    <property type="entry name" value="Uncharacterized protein, isoform F"/>
    <property type="match status" value="1"/>
</dbReference>
<evidence type="ECO:0000256" key="4">
    <source>
        <dbReference type="ARBA" id="ARBA00022840"/>
    </source>
</evidence>
<keyword evidence="3 7" id="KW-0547">Nucleotide-binding</keyword>
<evidence type="ECO:0000259" key="9">
    <source>
        <dbReference type="PROSITE" id="PS50011"/>
    </source>
</evidence>
<dbReference type="PROSITE" id="PS50835">
    <property type="entry name" value="IG_LIKE"/>
    <property type="match status" value="13"/>
</dbReference>
<feature type="compositionally biased region" description="Low complexity" evidence="8">
    <location>
        <begin position="1332"/>
        <end position="1348"/>
    </location>
</feature>
<protein>
    <submittedName>
        <fullName evidence="12">Myosin light chain kinase, smooth muscle</fullName>
    </submittedName>
</protein>
<dbReference type="Gene3D" id="2.60.40.10">
    <property type="entry name" value="Immunoglobulins"/>
    <property type="match status" value="15"/>
</dbReference>
<feature type="domain" description="Ig-like" evidence="10">
    <location>
        <begin position="1093"/>
        <end position="1184"/>
    </location>
</feature>
<feature type="region of interest" description="Disordered" evidence="8">
    <location>
        <begin position="2676"/>
        <end position="2695"/>
    </location>
</feature>
<dbReference type="SMART" id="SM00060">
    <property type="entry name" value="FN3"/>
    <property type="match status" value="2"/>
</dbReference>
<dbReference type="Pfam" id="PF07679">
    <property type="entry name" value="I-set"/>
    <property type="match status" value="13"/>
</dbReference>
<feature type="domain" description="Ig-like" evidence="10">
    <location>
        <begin position="174"/>
        <end position="275"/>
    </location>
</feature>
<feature type="region of interest" description="Disordered" evidence="8">
    <location>
        <begin position="2745"/>
        <end position="2801"/>
    </location>
</feature>
<feature type="compositionally biased region" description="Basic and acidic residues" evidence="8">
    <location>
        <begin position="2471"/>
        <end position="2501"/>
    </location>
</feature>
<dbReference type="SMART" id="SM00409">
    <property type="entry name" value="IG"/>
    <property type="match status" value="13"/>
</dbReference>
<dbReference type="CDD" id="cd00063">
    <property type="entry name" value="FN3"/>
    <property type="match status" value="2"/>
</dbReference>
<keyword evidence="12" id="KW-0808">Transferase</keyword>
<feature type="domain" description="Ig-like" evidence="10">
    <location>
        <begin position="287"/>
        <end position="364"/>
    </location>
</feature>
<feature type="domain" description="Ig-like" evidence="10">
    <location>
        <begin position="1210"/>
        <end position="1306"/>
    </location>
</feature>
<sequence>MSKEKEHIQVKKKEAGMVDQFEEIESDKKEKITSEDTNGIVIWSSSVETSGTIETDLHSEDNTVVDKTRLKKNAVDFKDEIETITIDKEPEQRLNGERKKEKKISQFLPEDFKRQNGRLKEDVTSVPHPYRKEFSADVMAKKTILQELSSEGATGGDVEKAFYTNESALLDSKPKFSIRLQDKSATQGTTLCLSCSILYTKDSVKYAPWYAPDLVEWYKDGQNILVLSDFKRYRTFFCENTATLEIKDCKLTDSGQFTCLARNKYGRSSTSCNVKVYANLEPTPMGPVFSKIIKEHYKFLDDELSLECRVKCFPPAKITWLKDNIPIRPINRYYQTELSDGVCRLTICSPDQSDSGKYTCRAEHDVWTEHSYYFLNFQGRDYHTMGKVGRRSQSSGSLQVVEKHMWHPQKPSIVRGLLDDVVPSGGTLALHVQVQGFVKPEVIWLRGNTPLPKSSPRFKYIEDSNNLHTLILSGVTAEESGQYVCRVSNEYGYTETIAKVDVINVSSGVLKHEKPAMFLTRPDTMMSVSLGEDVSFSFRLSGSPKPKVTWMKGIRDITTSTRTFTETVNDYVRLTLKRATDDDNGTYFIVARNIYGSDRAFVTVRVRQRARSMNALNYSYKPEVSSIYQGIHENFKEQFNSKDVPEQISEPPIVSASGRNWLTLNWLKPQSDVLAPVLAYKVEAWKLGPDGGGFWNELGISATSSFDAFNLTPGAQYRFRVTPRNRYGWGESTMTNTPVTIGEHMGLPEFAEDLPGQLKVLVGSDVTLDGVVHSSTTPDIRWLKDGTTLQIEGDDRFVTIFNGGKVSLTIHDLKQEDDGRYICEAVNKVGRVSSYARLMVVTDPKLIEADHGLRKITQEACPIVNTAPQFTMRLRDRRVQVSYPVRLTCQLVAYPAPTVSWYKDDILIFPDDRHDFITDGNFHTLEISHTELDDSGEYSVTASNKVGGSITCKSSLIVDKGIRGYISPEFTIDLPSAVTVREHGELKFSAHVEAYPCVGITWHRNGVKLRPTRRQVMTLDHDGNVDFTLVSVSAKEEGVYTCTASNEIGKVESHCTVTVQRETSSGTGKTSDQTSSANIPKMSTTDSPYSKEPRFIIKPTSTECVEGDTVEILCEVVGDPMPKVTWTRDWLKPDYYRDGQVFHQVGSDGQYRLEIPNVKLDYTGTYGVLAENAHGDTKAFMSLQVFAKGQGKEKGMPKDAKIHGAVVSRPKLVNGLENLRCCDGDSVVFECQIQMAPPNEHAIAWFRNNRLIKLDSDMKPEVQVDSTENLVIARLKIPHVYPEDEGEFTCRVANELGEVSTSACLIVDVPEEKENSLSVKLTRPSGLLSGGSTPRSTPRSTPPRSISPLSARPYSAYTLNTALRARRLTSSPRFYSVPHNKLCDLGDTVRFQCSVTGQPAPWTSWSKDGKPATPNARVTIREKEDLKIFEIAEVTLEDAGLYTIRIENNYGSVEATARLEIMGQHGVHTGTTTRSYSANRVSPSFRRRLVGSTARVGGQFTLAADIQASPSPVTSWYKNGELLVQSDKITPTWDGKVARLELDDLDISDSGVYTCIAENEIGKTRCSAELSVTPDTSDAELQPPVFEIGLPNRINIPEGVTHELSVKIAGSQPLDIVWSKDGVELVDCSDFKYVEHGDGQYGLRFLDTFHEDGGRYTCEAFNDHGDATTSTTLIVGETDDDDIGASETTSINNKPSSESNNNRVHRHDDMSPATIIGRPTDVSVLRGSTAVLKTDFIGEPLPEIKWDKAGHDLKSDDRINIITVGGTSVLTIEEITGDDSGKYEVHVSNEHGVDCCYVSVAVEGIPDPPSGAIGVSNNGTSVVITWSSPPYDGGCMITGYVVEMRTGTQPWVKLNERCHSLSHAIHGLVPGQSYVFRVRAENVHGLSHPSNESQPVQVLKEIVEIPPFEPRFVHLEGGDKFDSQYQILEELGKGRYGTVHKVVEQKESGQTLAAKFVRCISGKDREKVHEEVDIMNSLRHPKLLQLFSAYENQKHVIMVMEYIGGGELFERVVADDFTLTERDCVLFLRQICEGVDYMHRNNIVHLDLKPENIMCVSRASHHIKIIDFGLAQKINPDHPPRVLFGTPEFIPPEIINYEPIGIESDMWSIGVITYVLLSGLSPFMGENDSETFANITRAEFDFDDEAFEALSEDAKDFISLLLVKRKEKRLTARQCLSHTWMAQKDSSPGANIIISTDKLKKFIIRRKWQKTGNALRALRKMGKMARERYESRRASTATTVSSSSSTSSSFGSPRPSMALSRMSSLNEDDTDLTAKLKLANETIEAEKTEQTRQETKKRLVDKNVRYSDELVEIVNLANEEFNVDDVKENKTNVKLKSIMKTNSKEYAEQGVVNEENVIESVENGTSSDTSSYDTGNTVIEGDTKLNGDMKQENVQNGITDHEHEIEQNGFKEELIEENEVEVKDVDVQSNKDQSGLKIVGSIDKLNESFTKDQKSLSNHTKRPDSTNSEVQNEKVPHKTSSLDKIKSLQDIRGRIRSDRSDSGFSESSVSKLDMVTTESKVQALSNKFKTKELKTKHAKGVETETEDKSKTNSLVKRTELFESLKTKQEDKTKKSVQNQVAQTKTVLHKRTDSGSNSGKNNKIDQMSKTATVRDQSPSRLNSKLKQFQNNVKNSNTEVKLTNKSPSHVILKNKVQENPFMKQQNQDRPLLSKLKTQTSQDNTKVKTPPGSPTTKAHRFFSAKKPTPPQIDKAPISPQNSRTNTLNNVDKLKANNANQIDRNHISAQNTMNHVDKLKSNNPSNVETSRTMTSIKSDHVPNATTEKTGKPEVKSSSHATAELTKKSELKSCSIFNRVHSKISNDLLNKFEQSQETKESKGVSVTGSQSKQIKALPTSTKLTNEDTSAQSKPTSFSSTKVSTVDKTSDTRVVASDARVQSRIESNLTRVTSTNRVETKLTNVFHTKQILNNNNGELINNHNVSCLDKTIKTKSTSQEHRLVEHEKIKMKPTFGNKETAGQTTHVHGSNFQKAVAFWKR</sequence>
<feature type="domain" description="Ig-like" evidence="10">
    <location>
        <begin position="868"/>
        <end position="951"/>
    </location>
</feature>
<dbReference type="GO" id="GO:0030154">
    <property type="term" value="P:cell differentiation"/>
    <property type="evidence" value="ECO:0007669"/>
    <property type="project" value="UniProtKB-ARBA"/>
</dbReference>
<feature type="compositionally biased region" description="Polar residues" evidence="8">
    <location>
        <begin position="2839"/>
        <end position="2869"/>
    </location>
</feature>
<keyword evidence="12" id="KW-0418">Kinase</keyword>
<feature type="region of interest" description="Disordered" evidence="8">
    <location>
        <begin position="2449"/>
        <end position="2517"/>
    </location>
</feature>
<evidence type="ECO:0000256" key="3">
    <source>
        <dbReference type="ARBA" id="ARBA00022741"/>
    </source>
</evidence>
<dbReference type="PROSITE" id="PS50011">
    <property type="entry name" value="PROTEIN_KINASE_DOM"/>
    <property type="match status" value="1"/>
</dbReference>
<dbReference type="SMART" id="SM00408">
    <property type="entry name" value="IGc2"/>
    <property type="match status" value="13"/>
</dbReference>
<dbReference type="GO" id="GO:0004672">
    <property type="term" value="F:protein kinase activity"/>
    <property type="evidence" value="ECO:0007669"/>
    <property type="project" value="InterPro"/>
</dbReference>
<comment type="similarity">
    <text evidence="1">Belongs to the protein kinase superfamily. CAMK Ser/Thr protein kinase family.</text>
</comment>
<dbReference type="FunFam" id="2.60.40.10:FF:001166">
    <property type="entry name" value="Uncharacterized protein, isoform D"/>
    <property type="match status" value="1"/>
</dbReference>
<feature type="domain" description="Fibronectin type-III" evidence="11">
    <location>
        <begin position="1805"/>
        <end position="1901"/>
    </location>
</feature>
<dbReference type="EMBL" id="HBUF01015685">
    <property type="protein sequence ID" value="CAG6609680.1"/>
    <property type="molecule type" value="Transcribed_RNA"/>
</dbReference>
<feature type="domain" description="Ig-like" evidence="10">
    <location>
        <begin position="1583"/>
        <end position="1674"/>
    </location>
</feature>
<feature type="domain" description="Protein kinase" evidence="9">
    <location>
        <begin position="1925"/>
        <end position="2181"/>
    </location>
</feature>
<dbReference type="Gene3D" id="1.10.510.10">
    <property type="entry name" value="Transferase(Phosphotransferase) domain 1"/>
    <property type="match status" value="1"/>
</dbReference>
<dbReference type="FunFam" id="2.60.40.10:FF:000032">
    <property type="entry name" value="palladin isoform X1"/>
    <property type="match status" value="2"/>
</dbReference>
<dbReference type="PROSITE" id="PS00108">
    <property type="entry name" value="PROTEIN_KINASE_ST"/>
    <property type="match status" value="1"/>
</dbReference>
<dbReference type="PROSITE" id="PS50853">
    <property type="entry name" value="FN3"/>
    <property type="match status" value="2"/>
</dbReference>
<dbReference type="InterPro" id="IPR011009">
    <property type="entry name" value="Kinase-like_dom_sf"/>
</dbReference>
<dbReference type="GO" id="GO:0005524">
    <property type="term" value="F:ATP binding"/>
    <property type="evidence" value="ECO:0007669"/>
    <property type="project" value="UniProtKB-UniRule"/>
</dbReference>
<dbReference type="InterPro" id="IPR000719">
    <property type="entry name" value="Prot_kinase_dom"/>
</dbReference>
<feature type="domain" description="Ig-like" evidence="10">
    <location>
        <begin position="1712"/>
        <end position="1801"/>
    </location>
</feature>
<dbReference type="InterPro" id="IPR013098">
    <property type="entry name" value="Ig_I-set"/>
</dbReference>
<dbReference type="Pfam" id="PF00041">
    <property type="entry name" value="fn3"/>
    <property type="match status" value="2"/>
</dbReference>
<reference evidence="12" key="1">
    <citation type="submission" date="2021-05" db="EMBL/GenBank/DDBJ databases">
        <authorList>
            <person name="Alioto T."/>
            <person name="Alioto T."/>
            <person name="Gomez Garrido J."/>
        </authorList>
    </citation>
    <scope>NUCLEOTIDE SEQUENCE</scope>
</reference>